<dbReference type="InterPro" id="IPR011701">
    <property type="entry name" value="MFS"/>
</dbReference>
<evidence type="ECO:0000256" key="3">
    <source>
        <dbReference type="SAM" id="MobiDB-lite"/>
    </source>
</evidence>
<dbReference type="SUPFAM" id="SSF103473">
    <property type="entry name" value="MFS general substrate transporter"/>
    <property type="match status" value="1"/>
</dbReference>
<evidence type="ECO:0000313" key="7">
    <source>
        <dbReference type="Proteomes" id="UP000217199"/>
    </source>
</evidence>
<dbReference type="PROSITE" id="PS50850">
    <property type="entry name" value="MFS"/>
    <property type="match status" value="1"/>
</dbReference>
<feature type="transmembrane region" description="Helical" evidence="4">
    <location>
        <begin position="139"/>
        <end position="159"/>
    </location>
</feature>
<dbReference type="PANTHER" id="PTHR11360:SF177">
    <property type="entry name" value="RIBOFLAVIN TRANSPORTER MCH5"/>
    <property type="match status" value="1"/>
</dbReference>
<dbReference type="InParanoid" id="A0A286U4X6"/>
<accession>A0A286U4X6</accession>
<evidence type="ECO:0000259" key="5">
    <source>
        <dbReference type="PROSITE" id="PS50850"/>
    </source>
</evidence>
<feature type="transmembrane region" description="Helical" evidence="4">
    <location>
        <begin position="244"/>
        <end position="266"/>
    </location>
</feature>
<keyword evidence="4" id="KW-0812">Transmembrane</keyword>
<keyword evidence="4" id="KW-0472">Membrane</keyword>
<feature type="transmembrane region" description="Helical" evidence="4">
    <location>
        <begin position="115"/>
        <end position="133"/>
    </location>
</feature>
<comment type="subcellular location">
    <subcellularLocation>
        <location evidence="1">Membrane</location>
        <topology evidence="1">Multi-pass membrane protein</topology>
    </subcellularLocation>
</comment>
<name>A0A286U4X6_9AGAM</name>
<sequence length="416" mass="45736">MSLQEEKKIGALAPDSVNDGSQEEVQSPPKPTPGPTFPDGGTRAWMTVAGCFLLSFTSYGQLNAFGVFQAYYAQNQLKDHSASAISWIGSIQLGLTYIFGLFLGRAFDLYGSRKLLILGWLLSTFCLMMLSLSKTYYQIFLSHGLGLGIGIALQFYPLLAVPNHWFMKRRAYVLGIVVAGSSLSGVIFPIMLSRLFEEIGFPWTIRTFAFVIFALQGISIPFVKERFPPRKDLPKFDSAALKETPFVMHILSGMFISFGLYTPFWYIEFLFGRVGLGLFADKFGRFNVMVITIFICSASSFALWTTSHTTVELIFFAIIFGFTSGAYNSIAPSCTAQLTKDPTRIGARVGMFMTGMAPGIITGPSIAGAILSDSNGSYVGLACFVGAVVAFSGIIIYTFMLLIYTHKIWYPSVPLI</sequence>
<comment type="caution">
    <text evidence="6">The sequence shown here is derived from an EMBL/GenBank/DDBJ whole genome shotgun (WGS) entry which is preliminary data.</text>
</comment>
<proteinExistence type="inferred from homology"/>
<organism evidence="6 7">
    <name type="scientific">Pyrrhoderma noxium</name>
    <dbReference type="NCBI Taxonomy" id="2282107"/>
    <lineage>
        <taxon>Eukaryota</taxon>
        <taxon>Fungi</taxon>
        <taxon>Dikarya</taxon>
        <taxon>Basidiomycota</taxon>
        <taxon>Agaricomycotina</taxon>
        <taxon>Agaricomycetes</taxon>
        <taxon>Hymenochaetales</taxon>
        <taxon>Hymenochaetaceae</taxon>
        <taxon>Pyrrhoderma</taxon>
    </lineage>
</organism>
<dbReference type="InterPro" id="IPR020846">
    <property type="entry name" value="MFS_dom"/>
</dbReference>
<feature type="region of interest" description="Disordered" evidence="3">
    <location>
        <begin position="1"/>
        <end position="38"/>
    </location>
</feature>
<keyword evidence="4" id="KW-1133">Transmembrane helix</keyword>
<feature type="transmembrane region" description="Helical" evidence="4">
    <location>
        <begin position="51"/>
        <end position="72"/>
    </location>
</feature>
<feature type="transmembrane region" description="Helical" evidence="4">
    <location>
        <begin position="171"/>
        <end position="191"/>
    </location>
</feature>
<feature type="transmembrane region" description="Helical" evidence="4">
    <location>
        <begin position="378"/>
        <end position="404"/>
    </location>
</feature>
<dbReference type="OrthoDB" id="6509908at2759"/>
<reference evidence="6 7" key="1">
    <citation type="journal article" date="2017" name="Mol. Ecol.">
        <title>Comparative and population genomic landscape of Phellinus noxius: A hypervariable fungus causing root rot in trees.</title>
        <authorList>
            <person name="Chung C.L."/>
            <person name="Lee T.J."/>
            <person name="Akiba M."/>
            <person name="Lee H.H."/>
            <person name="Kuo T.H."/>
            <person name="Liu D."/>
            <person name="Ke H.M."/>
            <person name="Yokoi T."/>
            <person name="Roa M.B."/>
            <person name="Lu M.J."/>
            <person name="Chang Y.Y."/>
            <person name="Ann P.J."/>
            <person name="Tsai J.N."/>
            <person name="Chen C.Y."/>
            <person name="Tzean S.S."/>
            <person name="Ota Y."/>
            <person name="Hattori T."/>
            <person name="Sahashi N."/>
            <person name="Liou R.F."/>
            <person name="Kikuchi T."/>
            <person name="Tsai I.J."/>
        </authorList>
    </citation>
    <scope>NUCLEOTIDE SEQUENCE [LARGE SCALE GENOMIC DNA]</scope>
    <source>
        <strain evidence="6 7">FFPRI411160</strain>
    </source>
</reference>
<feature type="transmembrane region" description="Helical" evidence="4">
    <location>
        <begin position="203"/>
        <end position="223"/>
    </location>
</feature>
<feature type="transmembrane region" description="Helical" evidence="4">
    <location>
        <begin position="84"/>
        <end position="103"/>
    </location>
</feature>
<dbReference type="Pfam" id="PF07690">
    <property type="entry name" value="MFS_1"/>
    <property type="match status" value="2"/>
</dbReference>
<evidence type="ECO:0000256" key="1">
    <source>
        <dbReference type="ARBA" id="ARBA00004141"/>
    </source>
</evidence>
<dbReference type="InterPro" id="IPR036259">
    <property type="entry name" value="MFS_trans_sf"/>
</dbReference>
<dbReference type="STRING" id="2282107.A0A286U4X6"/>
<dbReference type="Gene3D" id="1.20.1250.20">
    <property type="entry name" value="MFS general substrate transporter like domains"/>
    <property type="match status" value="2"/>
</dbReference>
<dbReference type="GO" id="GO:0022857">
    <property type="term" value="F:transmembrane transporter activity"/>
    <property type="evidence" value="ECO:0007669"/>
    <property type="project" value="InterPro"/>
</dbReference>
<feature type="transmembrane region" description="Helical" evidence="4">
    <location>
        <begin position="311"/>
        <end position="330"/>
    </location>
</feature>
<evidence type="ECO:0000313" key="6">
    <source>
        <dbReference type="EMBL" id="PAV14623.1"/>
    </source>
</evidence>
<dbReference type="Proteomes" id="UP000217199">
    <property type="component" value="Unassembled WGS sequence"/>
</dbReference>
<keyword evidence="7" id="KW-1185">Reference proteome</keyword>
<dbReference type="InterPro" id="IPR050327">
    <property type="entry name" value="Proton-linked_MCT"/>
</dbReference>
<feature type="transmembrane region" description="Helical" evidence="4">
    <location>
        <begin position="350"/>
        <end position="371"/>
    </location>
</feature>
<evidence type="ECO:0000256" key="2">
    <source>
        <dbReference type="ARBA" id="ARBA00006727"/>
    </source>
</evidence>
<comment type="similarity">
    <text evidence="2">Belongs to the major facilitator superfamily. Monocarboxylate porter (TC 2.A.1.13) family.</text>
</comment>
<evidence type="ECO:0000256" key="4">
    <source>
        <dbReference type="SAM" id="Phobius"/>
    </source>
</evidence>
<protein>
    <submittedName>
        <fullName evidence="6">MFS general substrate transporter</fullName>
    </submittedName>
</protein>
<dbReference type="AlphaFoldDB" id="A0A286U4X6"/>
<feature type="domain" description="Major facilitator superfamily (MFS) profile" evidence="5">
    <location>
        <begin position="173"/>
        <end position="416"/>
    </location>
</feature>
<dbReference type="GO" id="GO:0016020">
    <property type="term" value="C:membrane"/>
    <property type="evidence" value="ECO:0007669"/>
    <property type="project" value="UniProtKB-SubCell"/>
</dbReference>
<feature type="transmembrane region" description="Helical" evidence="4">
    <location>
        <begin position="286"/>
        <end position="304"/>
    </location>
</feature>
<dbReference type="PANTHER" id="PTHR11360">
    <property type="entry name" value="MONOCARBOXYLATE TRANSPORTER"/>
    <property type="match status" value="1"/>
</dbReference>
<gene>
    <name evidence="6" type="ORF">PNOK_0970100</name>
</gene>
<dbReference type="EMBL" id="NBII01000012">
    <property type="protein sequence ID" value="PAV14623.1"/>
    <property type="molecule type" value="Genomic_DNA"/>
</dbReference>